<keyword evidence="3" id="KW-1185">Reference proteome</keyword>
<evidence type="ECO:0000313" key="2">
    <source>
        <dbReference type="EMBL" id="MCY0965067.1"/>
    </source>
</evidence>
<dbReference type="RefSeq" id="WP_283173282.1">
    <property type="nucleotide sequence ID" value="NZ_JAPNOA010000020.1"/>
</dbReference>
<evidence type="ECO:0000313" key="3">
    <source>
        <dbReference type="Proteomes" id="UP001150830"/>
    </source>
</evidence>
<feature type="chain" id="PRO_5040772628" evidence="1">
    <location>
        <begin position="23"/>
        <end position="193"/>
    </location>
</feature>
<name>A0A9X3ECI0_9GAMM</name>
<accession>A0A9X3ECI0</accession>
<sequence>MLRLAFVSWVGLLLAGCASHPAAVQWTNTHGEYQPMDVDSQVRMLGGPPGLVGWRMNSNGDRVMSRNALMKRKAYPLELRARQYPDDWLQHYEVLELHLQREASANGQVSDLSMELCGQSLTIPASAWNSAPAEWVVRADLSALRDQAPHGCEPAFVYQIELVPDDDPVDVLLSDIRIRFLPAAGERLGQNSP</sequence>
<gene>
    <name evidence="2" type="ORF">OUO13_07700</name>
</gene>
<keyword evidence="1" id="KW-0732">Signal</keyword>
<dbReference type="EMBL" id="JAPNOA010000020">
    <property type="protein sequence ID" value="MCY0965067.1"/>
    <property type="molecule type" value="Genomic_DNA"/>
</dbReference>
<protein>
    <submittedName>
        <fullName evidence="2">Uncharacterized protein</fullName>
    </submittedName>
</protein>
<evidence type="ECO:0000256" key="1">
    <source>
        <dbReference type="SAM" id="SignalP"/>
    </source>
</evidence>
<feature type="signal peptide" evidence="1">
    <location>
        <begin position="1"/>
        <end position="22"/>
    </location>
</feature>
<dbReference type="Proteomes" id="UP001150830">
    <property type="component" value="Unassembled WGS sequence"/>
</dbReference>
<organism evidence="2 3">
    <name type="scientific">Parathalassolituus penaei</name>
    <dbReference type="NCBI Taxonomy" id="2997323"/>
    <lineage>
        <taxon>Bacteria</taxon>
        <taxon>Pseudomonadati</taxon>
        <taxon>Pseudomonadota</taxon>
        <taxon>Gammaproteobacteria</taxon>
        <taxon>Oceanospirillales</taxon>
        <taxon>Oceanospirillaceae</taxon>
        <taxon>Parathalassolituus</taxon>
    </lineage>
</organism>
<reference evidence="2" key="1">
    <citation type="submission" date="2022-11" db="EMBL/GenBank/DDBJ databases">
        <title>Parathalassolutuus dongxingensis gen. nov., sp. nov., a novel member of family Oceanospirillaceae isolated from a coastal shrimp pond in Guangxi, China.</title>
        <authorList>
            <person name="Chen H."/>
        </authorList>
    </citation>
    <scope>NUCLEOTIDE SEQUENCE</scope>
    <source>
        <strain evidence="2">G-43</strain>
    </source>
</reference>
<proteinExistence type="predicted"/>
<comment type="caution">
    <text evidence="2">The sequence shown here is derived from an EMBL/GenBank/DDBJ whole genome shotgun (WGS) entry which is preliminary data.</text>
</comment>
<dbReference type="AlphaFoldDB" id="A0A9X3ECI0"/>
<dbReference type="PROSITE" id="PS51257">
    <property type="entry name" value="PROKAR_LIPOPROTEIN"/>
    <property type="match status" value="1"/>
</dbReference>